<dbReference type="AlphaFoldDB" id="A0A151NFV0"/>
<evidence type="ECO:0000256" key="1">
    <source>
        <dbReference type="SAM" id="MobiDB-lite"/>
    </source>
</evidence>
<keyword evidence="4" id="KW-1185">Reference proteome</keyword>
<proteinExistence type="predicted"/>
<organism evidence="3 4">
    <name type="scientific">Alligator mississippiensis</name>
    <name type="common">American alligator</name>
    <dbReference type="NCBI Taxonomy" id="8496"/>
    <lineage>
        <taxon>Eukaryota</taxon>
        <taxon>Metazoa</taxon>
        <taxon>Chordata</taxon>
        <taxon>Craniata</taxon>
        <taxon>Vertebrata</taxon>
        <taxon>Euteleostomi</taxon>
        <taxon>Archelosauria</taxon>
        <taxon>Archosauria</taxon>
        <taxon>Crocodylia</taxon>
        <taxon>Alligatoridae</taxon>
        <taxon>Alligatorinae</taxon>
        <taxon>Alligator</taxon>
    </lineage>
</organism>
<evidence type="ECO:0000313" key="3">
    <source>
        <dbReference type="EMBL" id="KYO35529.1"/>
    </source>
</evidence>
<accession>A0A151NFV0</accession>
<gene>
    <name evidence="3" type="ORF">Y1Q_0008086</name>
</gene>
<sequence length="100" mass="10955">MQCCSCTLLLALFLAPQSSHRKITSVWKNVLQGAPLPGGKESIKETVKQEVHRGAQDKKEHQHQQDLNSFVDISATGIEDDTQDTPKKLKKKSTTIGVAG</sequence>
<evidence type="ECO:0000313" key="4">
    <source>
        <dbReference type="Proteomes" id="UP000050525"/>
    </source>
</evidence>
<comment type="caution">
    <text evidence="3">The sequence shown here is derived from an EMBL/GenBank/DDBJ whole genome shotgun (WGS) entry which is preliminary data.</text>
</comment>
<reference evidence="3 4" key="1">
    <citation type="journal article" date="2012" name="Genome Biol.">
        <title>Sequencing three crocodilian genomes to illuminate the evolution of archosaurs and amniotes.</title>
        <authorList>
            <person name="St John J.A."/>
            <person name="Braun E.L."/>
            <person name="Isberg S.R."/>
            <person name="Miles L.G."/>
            <person name="Chong A.Y."/>
            <person name="Gongora J."/>
            <person name="Dalzell P."/>
            <person name="Moran C."/>
            <person name="Bed'hom B."/>
            <person name="Abzhanov A."/>
            <person name="Burgess S.C."/>
            <person name="Cooksey A.M."/>
            <person name="Castoe T.A."/>
            <person name="Crawford N.G."/>
            <person name="Densmore L.D."/>
            <person name="Drew J.C."/>
            <person name="Edwards S.V."/>
            <person name="Faircloth B.C."/>
            <person name="Fujita M.K."/>
            <person name="Greenwold M.J."/>
            <person name="Hoffmann F.G."/>
            <person name="Howard J.M."/>
            <person name="Iguchi T."/>
            <person name="Janes D.E."/>
            <person name="Khan S.Y."/>
            <person name="Kohno S."/>
            <person name="de Koning A.J."/>
            <person name="Lance S.L."/>
            <person name="McCarthy F.M."/>
            <person name="McCormack J.E."/>
            <person name="Merchant M.E."/>
            <person name="Peterson D.G."/>
            <person name="Pollock D.D."/>
            <person name="Pourmand N."/>
            <person name="Raney B.J."/>
            <person name="Roessler K.A."/>
            <person name="Sanford J.R."/>
            <person name="Sawyer R.H."/>
            <person name="Schmidt C.J."/>
            <person name="Triplett E.W."/>
            <person name="Tuberville T.D."/>
            <person name="Venegas-Anaya M."/>
            <person name="Howard J.T."/>
            <person name="Jarvis E.D."/>
            <person name="Guillette L.J.Jr."/>
            <person name="Glenn T.C."/>
            <person name="Green R.E."/>
            <person name="Ray D.A."/>
        </authorList>
    </citation>
    <scope>NUCLEOTIDE SEQUENCE [LARGE SCALE GENOMIC DNA]</scope>
    <source>
        <strain evidence="3">KSC_2009_1</strain>
    </source>
</reference>
<evidence type="ECO:0000256" key="2">
    <source>
        <dbReference type="SAM" id="SignalP"/>
    </source>
</evidence>
<feature type="chain" id="PRO_5007586020" evidence="2">
    <location>
        <begin position="21"/>
        <end position="100"/>
    </location>
</feature>
<feature type="region of interest" description="Disordered" evidence="1">
    <location>
        <begin position="75"/>
        <end position="100"/>
    </location>
</feature>
<dbReference type="Proteomes" id="UP000050525">
    <property type="component" value="Unassembled WGS sequence"/>
</dbReference>
<dbReference type="EMBL" id="AKHW03003201">
    <property type="protein sequence ID" value="KYO35529.1"/>
    <property type="molecule type" value="Genomic_DNA"/>
</dbReference>
<feature type="signal peptide" evidence="2">
    <location>
        <begin position="1"/>
        <end position="20"/>
    </location>
</feature>
<keyword evidence="2" id="KW-0732">Signal</keyword>
<protein>
    <submittedName>
        <fullName evidence="3">Uncharacterized protein</fullName>
    </submittedName>
</protein>
<name>A0A151NFV0_ALLMI</name>